<feature type="non-terminal residue" evidence="3">
    <location>
        <position position="174"/>
    </location>
</feature>
<sequence length="174" mass="19140">MKHSDSFLKLSGIRKSFVSDEGEITPVIDNVSMNVSAGEFVVFLGPSGCGKTTLMRIVGGLETCDSGEVLLGGEKVVGPDRKKGMVFQAYTSFPWLTVFENVRFGTRYRNDISKKEKENIASHYMQLVGLKEFSGYYVNRISGGMRQRVAIARTLAADPDVLLMDEPFGALDAQ</sequence>
<accession>A0A382PS07</accession>
<dbReference type="PANTHER" id="PTHR42788:SF13">
    <property type="entry name" value="ALIPHATIC SULFONATES IMPORT ATP-BINDING PROTEIN SSUB"/>
    <property type="match status" value="1"/>
</dbReference>
<dbReference type="InterPro" id="IPR050166">
    <property type="entry name" value="ABC_transporter_ATP-bind"/>
</dbReference>
<dbReference type="GO" id="GO:0016887">
    <property type="term" value="F:ATP hydrolysis activity"/>
    <property type="evidence" value="ECO:0007669"/>
    <property type="project" value="InterPro"/>
</dbReference>
<dbReference type="GO" id="GO:0005524">
    <property type="term" value="F:ATP binding"/>
    <property type="evidence" value="ECO:0007669"/>
    <property type="project" value="InterPro"/>
</dbReference>
<dbReference type="PANTHER" id="PTHR42788">
    <property type="entry name" value="TAURINE IMPORT ATP-BINDING PROTEIN-RELATED"/>
    <property type="match status" value="1"/>
</dbReference>
<dbReference type="InterPro" id="IPR003439">
    <property type="entry name" value="ABC_transporter-like_ATP-bd"/>
</dbReference>
<dbReference type="Pfam" id="PF00005">
    <property type="entry name" value="ABC_tran"/>
    <property type="match status" value="1"/>
</dbReference>
<evidence type="ECO:0000313" key="3">
    <source>
        <dbReference type="EMBL" id="SVC74771.1"/>
    </source>
</evidence>
<dbReference type="PROSITE" id="PS00211">
    <property type="entry name" value="ABC_TRANSPORTER_1"/>
    <property type="match status" value="1"/>
</dbReference>
<feature type="domain" description="ABC transporter" evidence="2">
    <location>
        <begin position="8"/>
        <end position="174"/>
    </location>
</feature>
<organism evidence="3">
    <name type="scientific">marine metagenome</name>
    <dbReference type="NCBI Taxonomy" id="408172"/>
    <lineage>
        <taxon>unclassified sequences</taxon>
        <taxon>metagenomes</taxon>
        <taxon>ecological metagenomes</taxon>
    </lineage>
</organism>
<dbReference type="EMBL" id="UINC01108570">
    <property type="protein sequence ID" value="SVC74771.1"/>
    <property type="molecule type" value="Genomic_DNA"/>
</dbReference>
<reference evidence="3" key="1">
    <citation type="submission" date="2018-05" db="EMBL/GenBank/DDBJ databases">
        <authorList>
            <person name="Lanie J.A."/>
            <person name="Ng W.-L."/>
            <person name="Kazmierczak K.M."/>
            <person name="Andrzejewski T.M."/>
            <person name="Davidsen T.M."/>
            <person name="Wayne K.J."/>
            <person name="Tettelin H."/>
            <person name="Glass J.I."/>
            <person name="Rusch D."/>
            <person name="Podicherti R."/>
            <person name="Tsui H.-C.T."/>
            <person name="Winkler M.E."/>
        </authorList>
    </citation>
    <scope>NUCLEOTIDE SEQUENCE</scope>
</reference>
<evidence type="ECO:0000256" key="1">
    <source>
        <dbReference type="ARBA" id="ARBA00022448"/>
    </source>
</evidence>
<gene>
    <name evidence="3" type="ORF">METZ01_LOCUS327625</name>
</gene>
<protein>
    <recommendedName>
        <fullName evidence="2">ABC transporter domain-containing protein</fullName>
    </recommendedName>
</protein>
<dbReference type="Gene3D" id="3.40.50.300">
    <property type="entry name" value="P-loop containing nucleotide triphosphate hydrolases"/>
    <property type="match status" value="1"/>
</dbReference>
<dbReference type="AlphaFoldDB" id="A0A382PS07"/>
<evidence type="ECO:0000259" key="2">
    <source>
        <dbReference type="PROSITE" id="PS50893"/>
    </source>
</evidence>
<keyword evidence="1" id="KW-0813">Transport</keyword>
<proteinExistence type="predicted"/>
<dbReference type="SUPFAM" id="SSF52540">
    <property type="entry name" value="P-loop containing nucleoside triphosphate hydrolases"/>
    <property type="match status" value="1"/>
</dbReference>
<dbReference type="InterPro" id="IPR027417">
    <property type="entry name" value="P-loop_NTPase"/>
</dbReference>
<dbReference type="InterPro" id="IPR017871">
    <property type="entry name" value="ABC_transporter-like_CS"/>
</dbReference>
<name>A0A382PS07_9ZZZZ</name>
<dbReference type="PROSITE" id="PS50893">
    <property type="entry name" value="ABC_TRANSPORTER_2"/>
    <property type="match status" value="1"/>
</dbReference>